<feature type="region of interest" description="Disordered" evidence="1">
    <location>
        <begin position="61"/>
        <end position="105"/>
    </location>
</feature>
<organism evidence="2 3">
    <name type="scientific">Curvularia clavata</name>
    <dbReference type="NCBI Taxonomy" id="95742"/>
    <lineage>
        <taxon>Eukaryota</taxon>
        <taxon>Fungi</taxon>
        <taxon>Dikarya</taxon>
        <taxon>Ascomycota</taxon>
        <taxon>Pezizomycotina</taxon>
        <taxon>Dothideomycetes</taxon>
        <taxon>Pleosporomycetidae</taxon>
        <taxon>Pleosporales</taxon>
        <taxon>Pleosporineae</taxon>
        <taxon>Pleosporaceae</taxon>
        <taxon>Curvularia</taxon>
    </lineage>
</organism>
<dbReference type="Proteomes" id="UP001056012">
    <property type="component" value="Chromosome 2"/>
</dbReference>
<feature type="region of interest" description="Disordered" evidence="1">
    <location>
        <begin position="159"/>
        <end position="283"/>
    </location>
</feature>
<gene>
    <name evidence="2" type="ORF">yc1106_02551</name>
</gene>
<accession>A0A9Q9DQ63</accession>
<sequence>MTSFISNIIWNSVEGFVDAGKKTAGEYGGNALIKAGDMIENSGRSLGTGIEKKATSYGSSITGQTYKPSGKALPSTARKPAIKRSNSTPASTKGPTSGLPLGAKKYTGGNQVQGAVGGAKKAVGGVNKTVGGITGNASKVTGGVVGRANSTVGTLSSTAAKGPDSVVGGGRKAINGATKSIPPFKGPSSTPSLNKNLPKPFQDTNGVPKPAYPTEKKTAVKPGQPKPFTPPVESKKLDPKKPYPGTNTLPGTSRTPVQQQKYKPLPRLGPQIGQGQTMKHIAI</sequence>
<proteinExistence type="predicted"/>
<feature type="compositionally biased region" description="Polar residues" evidence="1">
    <location>
        <begin position="245"/>
        <end position="261"/>
    </location>
</feature>
<reference evidence="2" key="1">
    <citation type="submission" date="2021-12" db="EMBL/GenBank/DDBJ databases">
        <title>Curvularia clavata genome.</title>
        <authorList>
            <person name="Cao Y."/>
        </authorList>
    </citation>
    <scope>NUCLEOTIDE SEQUENCE</scope>
    <source>
        <strain evidence="2">Yc1106</strain>
    </source>
</reference>
<keyword evidence="3" id="KW-1185">Reference proteome</keyword>
<evidence type="ECO:0000313" key="2">
    <source>
        <dbReference type="EMBL" id="USP75277.1"/>
    </source>
</evidence>
<dbReference type="EMBL" id="CP089275">
    <property type="protein sequence ID" value="USP75277.1"/>
    <property type="molecule type" value="Genomic_DNA"/>
</dbReference>
<name>A0A9Q9DQ63_CURCL</name>
<protein>
    <submittedName>
        <fullName evidence="2">Uncharacterized protein</fullName>
    </submittedName>
</protein>
<dbReference type="OrthoDB" id="3945698at2759"/>
<evidence type="ECO:0000313" key="3">
    <source>
        <dbReference type="Proteomes" id="UP001056012"/>
    </source>
</evidence>
<dbReference type="VEuPathDB" id="FungiDB:yc1106_02551"/>
<dbReference type="AlphaFoldDB" id="A0A9Q9DQ63"/>
<feature type="compositionally biased region" description="Polar residues" evidence="1">
    <location>
        <begin position="84"/>
        <end position="95"/>
    </location>
</feature>
<evidence type="ECO:0000256" key="1">
    <source>
        <dbReference type="SAM" id="MobiDB-lite"/>
    </source>
</evidence>